<proteinExistence type="inferred from homology"/>
<dbReference type="PRINTS" id="PR00081">
    <property type="entry name" value="GDHRDH"/>
</dbReference>
<dbReference type="PANTHER" id="PTHR43639">
    <property type="entry name" value="OXIDOREDUCTASE, SHORT-CHAIN DEHYDROGENASE/REDUCTASE FAMILY (AFU_ORTHOLOGUE AFUA_5G02870)"/>
    <property type="match status" value="1"/>
</dbReference>
<comment type="caution">
    <text evidence="4">The sequence shown here is derived from an EMBL/GenBank/DDBJ whole genome shotgun (WGS) entry which is preliminary data.</text>
</comment>
<dbReference type="Pfam" id="PF13561">
    <property type="entry name" value="adh_short_C2"/>
    <property type="match status" value="1"/>
</dbReference>
<sequence length="250" mass="25481">MNDRSDSLSGKVAFVTGGARSIGAAIVRRFASEGASVAFTYVSAQTKAEELVREIQEAGGVALAIRADSADVGAVKGAIAETIDAFGDIDIVVNNAGIANVKPYDQMTMEEFDQLVAVNFRAVFATIQAAGPQMTAGGRVINIGSINADWNPIPGNSAYAATKAAVAGLTRGLARDLAPKGVTVNTIQPGPIDTDMNPAEGPYASLVAGMVSLGRYGKPSEIASMAAYLASPEAGFITGATINVDGGVVI</sequence>
<dbReference type="SUPFAM" id="SSF51735">
    <property type="entry name" value="NAD(P)-binding Rossmann-fold domains"/>
    <property type="match status" value="1"/>
</dbReference>
<evidence type="ECO:0000256" key="1">
    <source>
        <dbReference type="ARBA" id="ARBA00006484"/>
    </source>
</evidence>
<dbReference type="RefSeq" id="WP_161747188.1">
    <property type="nucleotide sequence ID" value="NZ_JAAAMV010000036.1"/>
</dbReference>
<dbReference type="InterPro" id="IPR036291">
    <property type="entry name" value="NAD(P)-bd_dom_sf"/>
</dbReference>
<evidence type="ECO:0000256" key="2">
    <source>
        <dbReference type="ARBA" id="ARBA00023002"/>
    </source>
</evidence>
<gene>
    <name evidence="4" type="ORF">GT019_30270</name>
</gene>
<dbReference type="InterPro" id="IPR057326">
    <property type="entry name" value="KR_dom"/>
</dbReference>
<dbReference type="PANTHER" id="PTHR43639:SF1">
    <property type="entry name" value="SHORT-CHAIN DEHYDROGENASE_REDUCTASE FAMILY PROTEIN"/>
    <property type="match status" value="1"/>
</dbReference>
<evidence type="ECO:0000313" key="4">
    <source>
        <dbReference type="EMBL" id="NBD28173.1"/>
    </source>
</evidence>
<dbReference type="PRINTS" id="PR00080">
    <property type="entry name" value="SDRFAMILY"/>
</dbReference>
<protein>
    <submittedName>
        <fullName evidence="4">SDR family oxidoreductase</fullName>
    </submittedName>
</protein>
<comment type="similarity">
    <text evidence="1">Belongs to the short-chain dehydrogenases/reductases (SDR) family.</text>
</comment>
<name>A0ABW9Y0J1_9BACL</name>
<dbReference type="Proteomes" id="UP000665561">
    <property type="component" value="Unassembled WGS sequence"/>
</dbReference>
<dbReference type="InterPro" id="IPR020904">
    <property type="entry name" value="Sc_DH/Rdtase_CS"/>
</dbReference>
<reference evidence="4 5" key="1">
    <citation type="submission" date="2020-01" db="EMBL/GenBank/DDBJ databases">
        <title>Paenibacillus soybeanensis sp. nov. isolated from the nodules of soybean (Glycine max(L.) Merr).</title>
        <authorList>
            <person name="Wang H."/>
        </authorList>
    </citation>
    <scope>NUCLEOTIDE SEQUENCE [LARGE SCALE GENOMIC DNA]</scope>
    <source>
        <strain evidence="4 5">T1</strain>
    </source>
</reference>
<evidence type="ECO:0000313" key="5">
    <source>
        <dbReference type="Proteomes" id="UP000665561"/>
    </source>
</evidence>
<dbReference type="CDD" id="cd05233">
    <property type="entry name" value="SDR_c"/>
    <property type="match status" value="1"/>
</dbReference>
<organism evidence="4 5">
    <name type="scientific">Paenibacillus glycinis</name>
    <dbReference type="NCBI Taxonomy" id="2697035"/>
    <lineage>
        <taxon>Bacteria</taxon>
        <taxon>Bacillati</taxon>
        <taxon>Bacillota</taxon>
        <taxon>Bacilli</taxon>
        <taxon>Bacillales</taxon>
        <taxon>Paenibacillaceae</taxon>
        <taxon>Paenibacillus</taxon>
    </lineage>
</organism>
<accession>A0ABW9Y0J1</accession>
<dbReference type="InterPro" id="IPR002347">
    <property type="entry name" value="SDR_fam"/>
</dbReference>
<keyword evidence="5" id="KW-1185">Reference proteome</keyword>
<dbReference type="PROSITE" id="PS00061">
    <property type="entry name" value="ADH_SHORT"/>
    <property type="match status" value="1"/>
</dbReference>
<feature type="domain" description="Ketoreductase" evidence="3">
    <location>
        <begin position="11"/>
        <end position="190"/>
    </location>
</feature>
<evidence type="ECO:0000259" key="3">
    <source>
        <dbReference type="SMART" id="SM00822"/>
    </source>
</evidence>
<dbReference type="Gene3D" id="3.40.50.720">
    <property type="entry name" value="NAD(P)-binding Rossmann-like Domain"/>
    <property type="match status" value="1"/>
</dbReference>
<dbReference type="SMART" id="SM00822">
    <property type="entry name" value="PKS_KR"/>
    <property type="match status" value="1"/>
</dbReference>
<dbReference type="EMBL" id="JAAAMV010000036">
    <property type="protein sequence ID" value="NBD28173.1"/>
    <property type="molecule type" value="Genomic_DNA"/>
</dbReference>
<keyword evidence="2" id="KW-0560">Oxidoreductase</keyword>